<gene>
    <name evidence="1" type="ORF">BQ8794_10358</name>
</gene>
<organism evidence="1 2">
    <name type="scientific">Mesorhizobium prunaredense</name>
    <dbReference type="NCBI Taxonomy" id="1631249"/>
    <lineage>
        <taxon>Bacteria</taxon>
        <taxon>Pseudomonadati</taxon>
        <taxon>Pseudomonadota</taxon>
        <taxon>Alphaproteobacteria</taxon>
        <taxon>Hyphomicrobiales</taxon>
        <taxon>Phyllobacteriaceae</taxon>
        <taxon>Mesorhizobium</taxon>
    </lineage>
</organism>
<keyword evidence="2" id="KW-1185">Reference proteome</keyword>
<name>A0A1R3UZB8_9HYPH</name>
<proteinExistence type="predicted"/>
<reference evidence="2" key="1">
    <citation type="submission" date="2017-01" db="EMBL/GenBank/DDBJ databases">
        <authorList>
            <person name="Brunel B."/>
        </authorList>
    </citation>
    <scope>NUCLEOTIDE SEQUENCE [LARGE SCALE GENOMIC DNA]</scope>
</reference>
<dbReference type="Proteomes" id="UP000188388">
    <property type="component" value="Unassembled WGS sequence"/>
</dbReference>
<accession>A0A1R3UZB8</accession>
<evidence type="ECO:0000313" key="1">
    <source>
        <dbReference type="EMBL" id="SIT52988.1"/>
    </source>
</evidence>
<protein>
    <submittedName>
        <fullName evidence="1">Uncharacterized protein</fullName>
    </submittedName>
</protein>
<dbReference type="AlphaFoldDB" id="A0A1R3UZB8"/>
<dbReference type="EMBL" id="FTPD01000001">
    <property type="protein sequence ID" value="SIT52988.1"/>
    <property type="molecule type" value="Genomic_DNA"/>
</dbReference>
<sequence length="25" mass="2968">MSKKVKNYAAHQTFEMDLQNVWLDA</sequence>
<evidence type="ECO:0000313" key="2">
    <source>
        <dbReference type="Proteomes" id="UP000188388"/>
    </source>
</evidence>